<evidence type="ECO:0000313" key="4">
    <source>
        <dbReference type="Proteomes" id="UP001275436"/>
    </source>
</evidence>
<dbReference type="Proteomes" id="UP001275436">
    <property type="component" value="Unassembled WGS sequence"/>
</dbReference>
<feature type="domain" description="GGDEF" evidence="2">
    <location>
        <begin position="269"/>
        <end position="407"/>
    </location>
</feature>
<feature type="transmembrane region" description="Helical" evidence="1">
    <location>
        <begin position="140"/>
        <end position="166"/>
    </location>
</feature>
<keyword evidence="1" id="KW-0812">Transmembrane</keyword>
<dbReference type="InterPro" id="IPR029787">
    <property type="entry name" value="Nucleotide_cyclase"/>
</dbReference>
<dbReference type="InterPro" id="IPR043128">
    <property type="entry name" value="Rev_trsase/Diguanyl_cyclase"/>
</dbReference>
<evidence type="ECO:0000259" key="2">
    <source>
        <dbReference type="PROSITE" id="PS50887"/>
    </source>
</evidence>
<feature type="transmembrane region" description="Helical" evidence="1">
    <location>
        <begin position="112"/>
        <end position="133"/>
    </location>
</feature>
<keyword evidence="1" id="KW-0472">Membrane</keyword>
<name>A0ABQ5TNY4_9BACI</name>
<evidence type="ECO:0000313" key="3">
    <source>
        <dbReference type="EMBL" id="GLO67785.1"/>
    </source>
</evidence>
<dbReference type="InterPro" id="IPR000160">
    <property type="entry name" value="GGDEF_dom"/>
</dbReference>
<comment type="caution">
    <text evidence="3">The sequence shown here is derived from an EMBL/GenBank/DDBJ whole genome shotgun (WGS) entry which is preliminary data.</text>
</comment>
<gene>
    <name evidence="3" type="ORF">MACH08_35690</name>
</gene>
<dbReference type="NCBIfam" id="TIGR00254">
    <property type="entry name" value="GGDEF"/>
    <property type="match status" value="1"/>
</dbReference>
<dbReference type="SMART" id="SM00267">
    <property type="entry name" value="GGDEF"/>
    <property type="match status" value="1"/>
</dbReference>
<accession>A0ABQ5TNY4</accession>
<feature type="transmembrane region" description="Helical" evidence="1">
    <location>
        <begin position="7"/>
        <end position="25"/>
    </location>
</feature>
<keyword evidence="4" id="KW-1185">Reference proteome</keyword>
<proteinExistence type="predicted"/>
<dbReference type="Pfam" id="PF00990">
    <property type="entry name" value="GGDEF"/>
    <property type="match status" value="1"/>
</dbReference>
<dbReference type="InterPro" id="IPR050469">
    <property type="entry name" value="Diguanylate_Cyclase"/>
</dbReference>
<feature type="transmembrane region" description="Helical" evidence="1">
    <location>
        <begin position="31"/>
        <end position="49"/>
    </location>
</feature>
<dbReference type="PANTHER" id="PTHR45138">
    <property type="entry name" value="REGULATORY COMPONENTS OF SENSORY TRANSDUCTION SYSTEM"/>
    <property type="match status" value="1"/>
</dbReference>
<protein>
    <recommendedName>
        <fullName evidence="2">GGDEF domain-containing protein</fullName>
    </recommendedName>
</protein>
<evidence type="ECO:0000256" key="1">
    <source>
        <dbReference type="SAM" id="Phobius"/>
    </source>
</evidence>
<keyword evidence="1" id="KW-1133">Transmembrane helix</keyword>
<dbReference type="CDD" id="cd01949">
    <property type="entry name" value="GGDEF"/>
    <property type="match status" value="1"/>
</dbReference>
<dbReference type="PROSITE" id="PS50887">
    <property type="entry name" value="GGDEF"/>
    <property type="match status" value="1"/>
</dbReference>
<dbReference type="SUPFAM" id="SSF55073">
    <property type="entry name" value="Nucleotide cyclase"/>
    <property type="match status" value="1"/>
</dbReference>
<dbReference type="RefSeq" id="WP_077596963.1">
    <property type="nucleotide sequence ID" value="NZ_BSKO01000001.1"/>
</dbReference>
<organism evidence="3 4">
    <name type="scientific">Oceanobacillus kimchii</name>
    <dbReference type="NCBI Taxonomy" id="746691"/>
    <lineage>
        <taxon>Bacteria</taxon>
        <taxon>Bacillati</taxon>
        <taxon>Bacillota</taxon>
        <taxon>Bacilli</taxon>
        <taxon>Bacillales</taxon>
        <taxon>Bacillaceae</taxon>
        <taxon>Oceanobacillus</taxon>
    </lineage>
</organism>
<sequence length="425" mass="49460">MYRLRFFILFIFASAITVAFISGPIDVNISTYLLIFLVYFFFTALYSNLKTIVRTGNVNVDYSISYNLSLVLYTGPLGLFIFEVFSRFYVYFIRKKNGTADEDEFLHTFYNIGGPTLLNVFGYYCFFTVYPYLEHLTFGFWFLLIPIVIMIDILSSILLLIIFHFAGNISTGQDAWAFIKGKSMLDTLKGAISNGLLFLFLTQQHWEALIGLFILNYLVSRSAVLQSRTLQHKIERDRFEQMAYTDFLTKLHNRTYMNKIMNELNESEQYVGIVVTDIDTFKRINDTYNHNVGDKVIQHFANHIKSKLNHHDYVFRSGGEEFTIILTNRTYEECQKLVMLLKEEVERTSAPAEYRGNTIDVDYTATFGLNYYRCEENNDIRKAYIQADELLIKAKNNGKNRVHLFNSTSSTDQEEILTIENENPT</sequence>
<dbReference type="PANTHER" id="PTHR45138:SF9">
    <property type="entry name" value="DIGUANYLATE CYCLASE DGCM-RELATED"/>
    <property type="match status" value="1"/>
</dbReference>
<feature type="transmembrane region" description="Helical" evidence="1">
    <location>
        <begin position="70"/>
        <end position="92"/>
    </location>
</feature>
<dbReference type="Gene3D" id="3.30.70.270">
    <property type="match status" value="1"/>
</dbReference>
<dbReference type="EMBL" id="BSKO01000001">
    <property type="protein sequence ID" value="GLO67785.1"/>
    <property type="molecule type" value="Genomic_DNA"/>
</dbReference>
<reference evidence="3 4" key="1">
    <citation type="submission" date="2023-02" db="EMBL/GenBank/DDBJ databases">
        <title>Oceanobacillus kimchii IFOP_LL358 isolated form Alexandrium catenella lab strain.</title>
        <authorList>
            <person name="Gajardo G."/>
            <person name="Ueki S."/>
            <person name="Maruyama F."/>
        </authorList>
    </citation>
    <scope>NUCLEOTIDE SEQUENCE [LARGE SCALE GENOMIC DNA]</scope>
    <source>
        <strain evidence="3 4">IFOP_LL358</strain>
    </source>
</reference>